<dbReference type="AlphaFoldDB" id="A0A1H8G6E4"/>
<evidence type="ECO:0000313" key="1">
    <source>
        <dbReference type="EMBL" id="SEN39320.1"/>
    </source>
</evidence>
<name>A0A1H8G6E4_9BACT</name>
<accession>A0A1H8G6E4</accession>
<organism evidence="1 2">
    <name type="scientific">Chitinophaga rupis</name>
    <dbReference type="NCBI Taxonomy" id="573321"/>
    <lineage>
        <taxon>Bacteria</taxon>
        <taxon>Pseudomonadati</taxon>
        <taxon>Bacteroidota</taxon>
        <taxon>Chitinophagia</taxon>
        <taxon>Chitinophagales</taxon>
        <taxon>Chitinophagaceae</taxon>
        <taxon>Chitinophaga</taxon>
    </lineage>
</organism>
<evidence type="ECO:0000313" key="2">
    <source>
        <dbReference type="Proteomes" id="UP000198984"/>
    </source>
</evidence>
<dbReference type="EMBL" id="FOBB01000010">
    <property type="protein sequence ID" value="SEN39320.1"/>
    <property type="molecule type" value="Genomic_DNA"/>
</dbReference>
<sequence length="306" mass="32646">MILSLISCVNLAKADTFIVTTKADSGPGTLRDAINKANANGTAATDYIHFNLPGTTLDDRTIRINAELPTLSSNIIVDGTTQPGAAFGVSNAKVKVLKDNYHSTGNFYNTFSIRNADNVSICGMHIEVTDGFSNGAYCIYIAKSSNINIGASGKGNVLNASDAIIASDVELEFGSTTDLHIAYNMLGVNPDGVTVPVYPIGYSRIILWGAGNIEMDHNVINSQIRIEETFNTLAPLGKRSYKVHDNIGGGDYTGDRKIGYLFCTITTYPRLDISGDNIIEIKNNHVLSGRFALGGGQGIITVQGES</sequence>
<dbReference type="Proteomes" id="UP000198984">
    <property type="component" value="Unassembled WGS sequence"/>
</dbReference>
<dbReference type="STRING" id="573321.SAMN04488505_11043"/>
<gene>
    <name evidence="1" type="ORF">SAMN04488505_11043</name>
</gene>
<keyword evidence="2" id="KW-1185">Reference proteome</keyword>
<protein>
    <submittedName>
        <fullName evidence="1">Uncharacterized protein</fullName>
    </submittedName>
</protein>
<proteinExistence type="predicted"/>
<reference evidence="1 2" key="1">
    <citation type="submission" date="2016-10" db="EMBL/GenBank/DDBJ databases">
        <authorList>
            <person name="de Groot N.N."/>
        </authorList>
    </citation>
    <scope>NUCLEOTIDE SEQUENCE [LARGE SCALE GENOMIC DNA]</scope>
    <source>
        <strain evidence="1 2">DSM 21039</strain>
    </source>
</reference>